<dbReference type="Proteomes" id="UP000805193">
    <property type="component" value="Unassembled WGS sequence"/>
</dbReference>
<sequence>MAAVAKSSPKPRKPRIIKKSLLASPFPAQKWPTVNEDCRAKLLRFFEAASGPSNEWRKHVILGLNAVTRALEKSRLSAILLNVSADPPRLLHGVLRLARVRSVPVLCVRDLVDFVGHPGVSSLLAVGVRSTPKPSAQLSAFVQLVSQNSPSFPETAVQPNPAPDDRGVPVRERTYSKVPKPPMPDFAELYVVADSQIPQLFSSHIELVDENALGFPDYGARDDGPAVFEKGEVGVERKVAKWTPGRGDGQTVSHFVKANVKQVFSRGRLKEKRNKLKRKQ</sequence>
<reference evidence="1 2" key="1">
    <citation type="journal article" date="2020" name="Cell">
        <title>Large-Scale Comparative Analyses of Tick Genomes Elucidate Their Genetic Diversity and Vector Capacities.</title>
        <authorList>
            <consortium name="Tick Genome and Microbiome Consortium (TIGMIC)"/>
            <person name="Jia N."/>
            <person name="Wang J."/>
            <person name="Shi W."/>
            <person name="Du L."/>
            <person name="Sun Y."/>
            <person name="Zhan W."/>
            <person name="Jiang J.F."/>
            <person name="Wang Q."/>
            <person name="Zhang B."/>
            <person name="Ji P."/>
            <person name="Bell-Sakyi L."/>
            <person name="Cui X.M."/>
            <person name="Yuan T.T."/>
            <person name="Jiang B.G."/>
            <person name="Yang W.F."/>
            <person name="Lam T.T."/>
            <person name="Chang Q.C."/>
            <person name="Ding S.J."/>
            <person name="Wang X.J."/>
            <person name="Zhu J.G."/>
            <person name="Ruan X.D."/>
            <person name="Zhao L."/>
            <person name="Wei J.T."/>
            <person name="Ye R.Z."/>
            <person name="Que T.C."/>
            <person name="Du C.H."/>
            <person name="Zhou Y.H."/>
            <person name="Cheng J.X."/>
            <person name="Dai P.F."/>
            <person name="Guo W.B."/>
            <person name="Han X.H."/>
            <person name="Huang E.J."/>
            <person name="Li L.F."/>
            <person name="Wei W."/>
            <person name="Gao Y.C."/>
            <person name="Liu J.Z."/>
            <person name="Shao H.Z."/>
            <person name="Wang X."/>
            <person name="Wang C.C."/>
            <person name="Yang T.C."/>
            <person name="Huo Q.B."/>
            <person name="Li W."/>
            <person name="Chen H.Y."/>
            <person name="Chen S.E."/>
            <person name="Zhou L.G."/>
            <person name="Ni X.B."/>
            <person name="Tian J.H."/>
            <person name="Sheng Y."/>
            <person name="Liu T."/>
            <person name="Pan Y.S."/>
            <person name="Xia L.Y."/>
            <person name="Li J."/>
            <person name="Zhao F."/>
            <person name="Cao W.C."/>
        </authorList>
    </citation>
    <scope>NUCLEOTIDE SEQUENCE [LARGE SCALE GENOMIC DNA]</scope>
    <source>
        <strain evidence="1">Iper-2018</strain>
    </source>
</reference>
<organism evidence="1 2">
    <name type="scientific">Ixodes persulcatus</name>
    <name type="common">Taiga tick</name>
    <dbReference type="NCBI Taxonomy" id="34615"/>
    <lineage>
        <taxon>Eukaryota</taxon>
        <taxon>Metazoa</taxon>
        <taxon>Ecdysozoa</taxon>
        <taxon>Arthropoda</taxon>
        <taxon>Chelicerata</taxon>
        <taxon>Arachnida</taxon>
        <taxon>Acari</taxon>
        <taxon>Parasitiformes</taxon>
        <taxon>Ixodida</taxon>
        <taxon>Ixodoidea</taxon>
        <taxon>Ixodidae</taxon>
        <taxon>Ixodinae</taxon>
        <taxon>Ixodes</taxon>
    </lineage>
</organism>
<proteinExistence type="predicted"/>
<gene>
    <name evidence="1" type="ORF">HPB47_011672</name>
</gene>
<accession>A0AC60NVU5</accession>
<name>A0AC60NVU5_IXOPE</name>
<dbReference type="EMBL" id="JABSTQ010011452">
    <property type="protein sequence ID" value="KAG0411207.1"/>
    <property type="molecule type" value="Genomic_DNA"/>
</dbReference>
<comment type="caution">
    <text evidence="1">The sequence shown here is derived from an EMBL/GenBank/DDBJ whole genome shotgun (WGS) entry which is preliminary data.</text>
</comment>
<protein>
    <submittedName>
        <fullName evidence="1">Uncharacterized protein</fullName>
    </submittedName>
</protein>
<evidence type="ECO:0000313" key="1">
    <source>
        <dbReference type="EMBL" id="KAG0411207.1"/>
    </source>
</evidence>
<keyword evidence="2" id="KW-1185">Reference proteome</keyword>
<evidence type="ECO:0000313" key="2">
    <source>
        <dbReference type="Proteomes" id="UP000805193"/>
    </source>
</evidence>